<dbReference type="AlphaFoldDB" id="A0A6B0SJP8"/>
<dbReference type="EMBL" id="WUUU01000110">
    <property type="protein sequence ID" value="MXR21417.1"/>
    <property type="molecule type" value="Genomic_DNA"/>
</dbReference>
<comment type="caution">
    <text evidence="2">The sequence shown here is derived from an EMBL/GenBank/DDBJ whole genome shotgun (WGS) entry which is preliminary data.</text>
</comment>
<dbReference type="Proteomes" id="UP000471521">
    <property type="component" value="Unassembled WGS sequence"/>
</dbReference>
<gene>
    <name evidence="2" type="ORF">GRX66_12670</name>
</gene>
<dbReference type="OrthoDB" id="331021at2157"/>
<reference evidence="2 3" key="1">
    <citation type="submission" date="2019-12" db="EMBL/GenBank/DDBJ databases">
        <title>Isolation and characterization of three novel carbon monoxide-oxidizing members of Halobacteria from salione crusts and soils.</title>
        <authorList>
            <person name="Myers M.R."/>
            <person name="King G.M."/>
        </authorList>
    </citation>
    <scope>NUCLEOTIDE SEQUENCE [LARGE SCALE GENOMIC DNA]</scope>
    <source>
        <strain evidence="2 3">PCN9</strain>
    </source>
</reference>
<evidence type="ECO:0000313" key="3">
    <source>
        <dbReference type="Proteomes" id="UP000471521"/>
    </source>
</evidence>
<evidence type="ECO:0000313" key="2">
    <source>
        <dbReference type="EMBL" id="MXR21417.1"/>
    </source>
</evidence>
<dbReference type="RefSeq" id="WP_159526893.1">
    <property type="nucleotide sequence ID" value="NZ_WUUU01000110.1"/>
</dbReference>
<proteinExistence type="predicted"/>
<accession>A0A6B0SJP8</accession>
<protein>
    <recommendedName>
        <fullName evidence="1">DUF7344 domain-containing protein</fullName>
    </recommendedName>
</protein>
<feature type="domain" description="DUF7344" evidence="1">
    <location>
        <begin position="12"/>
        <end position="92"/>
    </location>
</feature>
<dbReference type="Pfam" id="PF24035">
    <property type="entry name" value="DUF7344"/>
    <property type="match status" value="1"/>
</dbReference>
<dbReference type="InterPro" id="IPR055768">
    <property type="entry name" value="DUF7344"/>
</dbReference>
<sequence>MSSKPVDAADVHNLLGNQRRALVVGYLALFDQGESVAVRHVARVVRAVETGKAPSSVSTSDYESAYNGLIQSHLPRLAAGELIEYDENRKEITVTPQLHQHAFLLAVAQLVTTIG</sequence>
<evidence type="ECO:0000259" key="1">
    <source>
        <dbReference type="Pfam" id="PF24035"/>
    </source>
</evidence>
<keyword evidence="3" id="KW-1185">Reference proteome</keyword>
<name>A0A6B0SJP8_9EURY</name>
<organism evidence="2 3">
    <name type="scientific">Halobacterium bonnevillei</name>
    <dbReference type="NCBI Taxonomy" id="2692200"/>
    <lineage>
        <taxon>Archaea</taxon>
        <taxon>Methanobacteriati</taxon>
        <taxon>Methanobacteriota</taxon>
        <taxon>Stenosarchaea group</taxon>
        <taxon>Halobacteria</taxon>
        <taxon>Halobacteriales</taxon>
        <taxon>Halobacteriaceae</taxon>
        <taxon>Halobacterium</taxon>
    </lineage>
</organism>